<feature type="disulfide bond" description="Redox-active" evidence="13">
    <location>
        <begin position="41"/>
        <end position="46"/>
    </location>
</feature>
<keyword evidence="18" id="KW-1185">Reference proteome</keyword>
<feature type="domain" description="Pyridine nucleotide-disulphide oxidoreductase dimerisation" evidence="15">
    <location>
        <begin position="349"/>
        <end position="458"/>
    </location>
</feature>
<evidence type="ECO:0000313" key="17">
    <source>
        <dbReference type="EMBL" id="RCS22391.1"/>
    </source>
</evidence>
<evidence type="ECO:0000256" key="8">
    <source>
        <dbReference type="ARBA" id="ARBA00023157"/>
    </source>
</evidence>
<evidence type="ECO:0000256" key="5">
    <source>
        <dbReference type="ARBA" id="ARBA00022827"/>
    </source>
</evidence>
<gene>
    <name evidence="17" type="ORF">DUT91_18505</name>
</gene>
<protein>
    <recommendedName>
        <fullName evidence="3 14">Dihydrolipoyl dehydrogenase</fullName>
        <ecNumber evidence="2 14">1.8.1.4</ecNumber>
    </recommendedName>
</protein>
<evidence type="ECO:0000256" key="2">
    <source>
        <dbReference type="ARBA" id="ARBA00012608"/>
    </source>
</evidence>
<dbReference type="InterPro" id="IPR006258">
    <property type="entry name" value="Lipoamide_DH"/>
</dbReference>
<evidence type="ECO:0000259" key="16">
    <source>
        <dbReference type="Pfam" id="PF07992"/>
    </source>
</evidence>
<dbReference type="InterPro" id="IPR023753">
    <property type="entry name" value="FAD/NAD-binding_dom"/>
</dbReference>
<dbReference type="NCBIfam" id="TIGR01350">
    <property type="entry name" value="lipoamide_DH"/>
    <property type="match status" value="1"/>
</dbReference>
<dbReference type="GO" id="GO:0004148">
    <property type="term" value="F:dihydrolipoyl dehydrogenase (NADH) activity"/>
    <property type="evidence" value="ECO:0007669"/>
    <property type="project" value="UniProtKB-EC"/>
</dbReference>
<comment type="caution">
    <text evidence="17">The sequence shown here is derived from an EMBL/GenBank/DDBJ whole genome shotgun (WGS) entry which is preliminary data.</text>
</comment>
<evidence type="ECO:0000256" key="11">
    <source>
        <dbReference type="PIRSR" id="PIRSR000350-2"/>
    </source>
</evidence>
<feature type="active site" description="Proton acceptor" evidence="11">
    <location>
        <position position="447"/>
    </location>
</feature>
<keyword evidence="7 12" id="KW-0520">NAD</keyword>
<feature type="domain" description="FAD/NAD(P)-binding" evidence="16">
    <location>
        <begin position="3"/>
        <end position="330"/>
    </location>
</feature>
<feature type="binding site" evidence="12">
    <location>
        <position position="114"/>
    </location>
    <ligand>
        <name>FAD</name>
        <dbReference type="ChEBI" id="CHEBI:57692"/>
    </ligand>
</feature>
<feature type="binding site" evidence="12">
    <location>
        <begin position="143"/>
        <end position="145"/>
    </location>
    <ligand>
        <name>FAD</name>
        <dbReference type="ChEBI" id="CHEBI:57692"/>
    </ligand>
</feature>
<dbReference type="GO" id="GO:0050660">
    <property type="term" value="F:flavin adenine dinucleotide binding"/>
    <property type="evidence" value="ECO:0007669"/>
    <property type="project" value="InterPro"/>
</dbReference>
<evidence type="ECO:0000256" key="9">
    <source>
        <dbReference type="ARBA" id="ARBA00023284"/>
    </source>
</evidence>
<dbReference type="InterPro" id="IPR001100">
    <property type="entry name" value="Pyr_nuc-diS_OxRdtase"/>
</dbReference>
<dbReference type="PROSITE" id="PS00076">
    <property type="entry name" value="PYRIDINE_REDOX_1"/>
    <property type="match status" value="1"/>
</dbReference>
<feature type="binding site" evidence="12">
    <location>
        <begin position="182"/>
        <end position="189"/>
    </location>
    <ligand>
        <name>NAD(+)</name>
        <dbReference type="ChEBI" id="CHEBI:57540"/>
    </ligand>
</feature>
<evidence type="ECO:0000259" key="15">
    <source>
        <dbReference type="Pfam" id="PF02852"/>
    </source>
</evidence>
<dbReference type="Gene3D" id="3.50.50.60">
    <property type="entry name" value="FAD/NAD(P)-binding domain"/>
    <property type="match status" value="2"/>
</dbReference>
<keyword evidence="12" id="KW-0547">Nucleotide-binding</keyword>
<sequence>MSYDVVVIGTGPGGYVAAIKAAQLGLKVAVVEKRKTFGGTCLNIGCIPSKALLHASEIFAEAGHSFDTLGVEVGTPKLNLEKMRAHKDATVKANVNGVEFLFKKNKIDTFIGTGKVLGVGKVAVTTDEGTVHQLETKNIIIATGSDVAGIPGVDVKFDEKVIVSSTGALDFDKVPGHLVVVGGGVIGLELGSVWARLGAKVTVVEYLDKILGSMDGEVSRQFQRLLEKQGIVFKLSAKVTGVEKTAKGAKVTFTPVAGGEAETIETDVVLVATGRRPFTDGLGLEAAGVVLDERGRVAVNDHWLTSVPGIYAIGDVVKGPMLAHKAEDEGVAVAEIIAGQAGHVNFDVIPSVVYTQPEVASVGKTEEELKAAGIDYKVGKFPFTANGRARAMLHTDGFVKILADKATDRVLGAHILGYNAGEMIHELAVLMEFGGSSEDLARTCHAHPTMSEAVREAALGTFFKPIHI</sequence>
<dbReference type="SUPFAM" id="SSF51905">
    <property type="entry name" value="FAD/NAD(P)-binding domain"/>
    <property type="match status" value="1"/>
</dbReference>
<dbReference type="GO" id="GO:0006103">
    <property type="term" value="P:2-oxoglutarate metabolic process"/>
    <property type="evidence" value="ECO:0007669"/>
    <property type="project" value="TreeGrafter"/>
</dbReference>
<name>A0A368JZJ5_9HYPH</name>
<dbReference type="EC" id="1.8.1.4" evidence="2 14"/>
<evidence type="ECO:0000256" key="13">
    <source>
        <dbReference type="PIRSR" id="PIRSR000350-4"/>
    </source>
</evidence>
<keyword evidence="9 14" id="KW-0676">Redox-active center</keyword>
<dbReference type="AlphaFoldDB" id="A0A368JZJ5"/>
<dbReference type="Pfam" id="PF07992">
    <property type="entry name" value="Pyr_redox_2"/>
    <property type="match status" value="1"/>
</dbReference>
<comment type="catalytic activity">
    <reaction evidence="10 14">
        <text>N(6)-[(R)-dihydrolipoyl]-L-lysyl-[protein] + NAD(+) = N(6)-[(R)-lipoyl]-L-lysyl-[protein] + NADH + H(+)</text>
        <dbReference type="Rhea" id="RHEA:15045"/>
        <dbReference type="Rhea" id="RHEA-COMP:10474"/>
        <dbReference type="Rhea" id="RHEA-COMP:10475"/>
        <dbReference type="ChEBI" id="CHEBI:15378"/>
        <dbReference type="ChEBI" id="CHEBI:57540"/>
        <dbReference type="ChEBI" id="CHEBI:57945"/>
        <dbReference type="ChEBI" id="CHEBI:83099"/>
        <dbReference type="ChEBI" id="CHEBI:83100"/>
        <dbReference type="EC" id="1.8.1.4"/>
    </reaction>
</comment>
<comment type="miscellaneous">
    <text evidence="14">The active site is a redox-active disulfide bond.</text>
</comment>
<keyword evidence="8" id="KW-1015">Disulfide bond</keyword>
<dbReference type="InterPro" id="IPR016156">
    <property type="entry name" value="FAD/NAD-linked_Rdtase_dimer_sf"/>
</dbReference>
<proteinExistence type="inferred from homology"/>
<organism evidence="17 18">
    <name type="scientific">Phyllobacterium salinisoli</name>
    <dbReference type="NCBI Taxonomy" id="1899321"/>
    <lineage>
        <taxon>Bacteria</taxon>
        <taxon>Pseudomonadati</taxon>
        <taxon>Pseudomonadota</taxon>
        <taxon>Alphaproteobacteria</taxon>
        <taxon>Hyphomicrobiales</taxon>
        <taxon>Phyllobacteriaceae</taxon>
        <taxon>Phyllobacterium</taxon>
    </lineage>
</organism>
<dbReference type="FunFam" id="3.50.50.60:FF:000001">
    <property type="entry name" value="Dihydrolipoyl dehydrogenase, mitochondrial"/>
    <property type="match status" value="1"/>
</dbReference>
<dbReference type="FunFam" id="3.30.390.30:FF:000001">
    <property type="entry name" value="Dihydrolipoyl dehydrogenase"/>
    <property type="match status" value="1"/>
</dbReference>
<dbReference type="PIRSF" id="PIRSF000350">
    <property type="entry name" value="Mercury_reductase_MerA"/>
    <property type="match status" value="1"/>
</dbReference>
<dbReference type="Pfam" id="PF02852">
    <property type="entry name" value="Pyr_redox_dim"/>
    <property type="match status" value="1"/>
</dbReference>
<dbReference type="Gene3D" id="3.30.390.30">
    <property type="match status" value="1"/>
</dbReference>
<feature type="binding site" evidence="12">
    <location>
        <position position="205"/>
    </location>
    <ligand>
        <name>NAD(+)</name>
        <dbReference type="ChEBI" id="CHEBI:57540"/>
    </ligand>
</feature>
<comment type="cofactor">
    <cofactor evidence="12 14">
        <name>FAD</name>
        <dbReference type="ChEBI" id="CHEBI:57692"/>
    </cofactor>
    <text evidence="12 14">Binds 1 FAD per subunit.</text>
</comment>
<reference evidence="17 18" key="1">
    <citation type="submission" date="2018-07" db="EMBL/GenBank/DDBJ databases">
        <title>The draft genome of Phyllobacterium salinisoli.</title>
        <authorList>
            <person name="Liu L."/>
            <person name="Li L."/>
            <person name="Zhang X."/>
            <person name="Liang L."/>
        </authorList>
    </citation>
    <scope>NUCLEOTIDE SEQUENCE [LARGE SCALE GENOMIC DNA]</scope>
    <source>
        <strain evidence="17 18">LLAN61</strain>
    </source>
</reference>
<accession>A0A368JZJ5</accession>
<feature type="binding site" evidence="12">
    <location>
        <begin position="321"/>
        <end position="324"/>
    </location>
    <ligand>
        <name>FAD</name>
        <dbReference type="ChEBI" id="CHEBI:57692"/>
    </ligand>
</feature>
<dbReference type="GO" id="GO:0005737">
    <property type="term" value="C:cytoplasm"/>
    <property type="evidence" value="ECO:0007669"/>
    <property type="project" value="UniProtKB-ARBA"/>
</dbReference>
<dbReference type="InterPro" id="IPR004099">
    <property type="entry name" value="Pyr_nucl-diS_OxRdtase_dimer"/>
</dbReference>
<dbReference type="InterPro" id="IPR050151">
    <property type="entry name" value="Class-I_Pyr_Nuc-Dis_Oxidored"/>
</dbReference>
<dbReference type="InterPro" id="IPR012999">
    <property type="entry name" value="Pyr_OxRdtase_I_AS"/>
</dbReference>
<evidence type="ECO:0000256" key="4">
    <source>
        <dbReference type="ARBA" id="ARBA00022630"/>
    </source>
</evidence>
<evidence type="ECO:0000256" key="1">
    <source>
        <dbReference type="ARBA" id="ARBA00007532"/>
    </source>
</evidence>
<keyword evidence="5 12" id="KW-0274">FAD</keyword>
<evidence type="ECO:0000256" key="7">
    <source>
        <dbReference type="ARBA" id="ARBA00023027"/>
    </source>
</evidence>
<dbReference type="SUPFAM" id="SSF55424">
    <property type="entry name" value="FAD/NAD-linked reductases, dimerisation (C-terminal) domain"/>
    <property type="match status" value="1"/>
</dbReference>
<feature type="binding site" evidence="12">
    <location>
        <position position="274"/>
    </location>
    <ligand>
        <name>NAD(+)</name>
        <dbReference type="ChEBI" id="CHEBI:57540"/>
    </ligand>
</feature>
<comment type="similarity">
    <text evidence="1 14">Belongs to the class-I pyridine nucleotide-disulfide oxidoreductase family.</text>
</comment>
<evidence type="ECO:0000256" key="6">
    <source>
        <dbReference type="ARBA" id="ARBA00023002"/>
    </source>
</evidence>
<keyword evidence="4 14" id="KW-0285">Flavoprotein</keyword>
<dbReference type="EMBL" id="QOZG01000008">
    <property type="protein sequence ID" value="RCS22391.1"/>
    <property type="molecule type" value="Genomic_DNA"/>
</dbReference>
<dbReference type="PRINTS" id="PR00368">
    <property type="entry name" value="FADPNR"/>
</dbReference>
<keyword evidence="6 14" id="KW-0560">Oxidoreductase</keyword>
<feature type="binding site" evidence="12">
    <location>
        <position position="315"/>
    </location>
    <ligand>
        <name>FAD</name>
        <dbReference type="ChEBI" id="CHEBI:57692"/>
    </ligand>
</feature>
<dbReference type="RefSeq" id="WP_114441979.1">
    <property type="nucleotide sequence ID" value="NZ_QOZG01000008.1"/>
</dbReference>
<dbReference type="PANTHER" id="PTHR22912:SF151">
    <property type="entry name" value="DIHYDROLIPOYL DEHYDROGENASE, MITOCHONDRIAL"/>
    <property type="match status" value="1"/>
</dbReference>
<evidence type="ECO:0000313" key="18">
    <source>
        <dbReference type="Proteomes" id="UP000253420"/>
    </source>
</evidence>
<dbReference type="PRINTS" id="PR00411">
    <property type="entry name" value="PNDRDTASEI"/>
</dbReference>
<evidence type="ECO:0000256" key="10">
    <source>
        <dbReference type="ARBA" id="ARBA00049187"/>
    </source>
</evidence>
<dbReference type="OrthoDB" id="9781772at2"/>
<dbReference type="InterPro" id="IPR036188">
    <property type="entry name" value="FAD/NAD-bd_sf"/>
</dbReference>
<evidence type="ECO:0000256" key="14">
    <source>
        <dbReference type="RuleBase" id="RU003692"/>
    </source>
</evidence>
<evidence type="ECO:0000256" key="12">
    <source>
        <dbReference type="PIRSR" id="PIRSR000350-3"/>
    </source>
</evidence>
<feature type="binding site" evidence="12">
    <location>
        <position position="50"/>
    </location>
    <ligand>
        <name>FAD</name>
        <dbReference type="ChEBI" id="CHEBI:57692"/>
    </ligand>
</feature>
<dbReference type="Proteomes" id="UP000253420">
    <property type="component" value="Unassembled WGS sequence"/>
</dbReference>
<evidence type="ECO:0000256" key="3">
    <source>
        <dbReference type="ARBA" id="ARBA00016961"/>
    </source>
</evidence>
<dbReference type="PANTHER" id="PTHR22912">
    <property type="entry name" value="DISULFIDE OXIDOREDUCTASE"/>
    <property type="match status" value="1"/>
</dbReference>